<dbReference type="Pfam" id="PF13401">
    <property type="entry name" value="AAA_22"/>
    <property type="match status" value="1"/>
</dbReference>
<dbReference type="InterPro" id="IPR049945">
    <property type="entry name" value="AAA_22"/>
</dbReference>
<protein>
    <submittedName>
        <fullName evidence="2">ATP-binding protein</fullName>
    </submittedName>
</protein>
<organism evidence="2 3">
    <name type="scientific">Nonomuraea guangzhouensis</name>
    <dbReference type="NCBI Taxonomy" id="1291555"/>
    <lineage>
        <taxon>Bacteria</taxon>
        <taxon>Bacillati</taxon>
        <taxon>Actinomycetota</taxon>
        <taxon>Actinomycetes</taxon>
        <taxon>Streptosporangiales</taxon>
        <taxon>Streptosporangiaceae</taxon>
        <taxon>Nonomuraea</taxon>
    </lineage>
</organism>
<dbReference type="InterPro" id="IPR003593">
    <property type="entry name" value="AAA+_ATPase"/>
</dbReference>
<proteinExistence type="predicted"/>
<dbReference type="Proteomes" id="UP001597097">
    <property type="component" value="Unassembled WGS sequence"/>
</dbReference>
<dbReference type="SMART" id="SM00382">
    <property type="entry name" value="AAA"/>
    <property type="match status" value="1"/>
</dbReference>
<evidence type="ECO:0000259" key="1">
    <source>
        <dbReference type="SMART" id="SM00382"/>
    </source>
</evidence>
<dbReference type="Gene3D" id="3.40.50.300">
    <property type="entry name" value="P-loop containing nucleotide triphosphate hydrolases"/>
    <property type="match status" value="1"/>
</dbReference>
<evidence type="ECO:0000313" key="3">
    <source>
        <dbReference type="Proteomes" id="UP001597097"/>
    </source>
</evidence>
<dbReference type="InterPro" id="IPR027417">
    <property type="entry name" value="P-loop_NTPase"/>
</dbReference>
<keyword evidence="3" id="KW-1185">Reference proteome</keyword>
<comment type="caution">
    <text evidence="2">The sequence shown here is derived from an EMBL/GenBank/DDBJ whole genome shotgun (WGS) entry which is preliminary data.</text>
</comment>
<name>A0ABW4G1E9_9ACTN</name>
<sequence length="509" mass="57362">MLPPIARIPEARELIDEEKYFVIRGPRQSGKTTSLLALAAELRDEGEYAAVYISCESASTRPDHAAPAEVRILSVIAANARDSGLPQECLPPEPWPEAPGGNRLLRGLSAWARRCPRPVVLLMDEIDAIQGDELISVLRQLRQGHNSFPVPFPHSVALCGMRDVRDCMTPSDGDPSRLVDPVPFNILAESMRPADFTFEQVAELYGQHTDATGQEFTAHAIQRAFHASQGQPWLVNALAHEIIREMRIPESQSITDEHMNQAVERLIVARAVHLDSLAAKLREDRVQRIIEPLLTGAVRENVYDDDLAYTRDLGLVTQKPPVQVANPIYQEVILRVLSQDVEAEIQFDRSAFLTQDGRLDMPTILQRFLTFWRRNGEILQSRETYHEAACHLIFMAWLHRVVNGGGVIDREYALGRGRMDICVQWPYKDADGKRAWQWEAIELKVHRPRQPDPVEDGLHQLDGYLDHLDLSHGTLIVFDRRPTAPPLLERTAIEQLTSPRGHAVTLVQA</sequence>
<evidence type="ECO:0000313" key="2">
    <source>
        <dbReference type="EMBL" id="MFD1536560.1"/>
    </source>
</evidence>
<dbReference type="SUPFAM" id="SSF52540">
    <property type="entry name" value="P-loop containing nucleoside triphosphate hydrolases"/>
    <property type="match status" value="1"/>
</dbReference>
<reference evidence="3" key="1">
    <citation type="journal article" date="2019" name="Int. J. Syst. Evol. Microbiol.">
        <title>The Global Catalogue of Microorganisms (GCM) 10K type strain sequencing project: providing services to taxonomists for standard genome sequencing and annotation.</title>
        <authorList>
            <consortium name="The Broad Institute Genomics Platform"/>
            <consortium name="The Broad Institute Genome Sequencing Center for Infectious Disease"/>
            <person name="Wu L."/>
            <person name="Ma J."/>
        </authorList>
    </citation>
    <scope>NUCLEOTIDE SEQUENCE [LARGE SCALE GENOMIC DNA]</scope>
    <source>
        <strain evidence="3">CGMCC 1.15399</strain>
    </source>
</reference>
<feature type="domain" description="AAA+ ATPase" evidence="1">
    <location>
        <begin position="17"/>
        <end position="293"/>
    </location>
</feature>
<accession>A0ABW4G1E9</accession>
<keyword evidence="2" id="KW-0547">Nucleotide-binding</keyword>
<dbReference type="GO" id="GO:0005524">
    <property type="term" value="F:ATP binding"/>
    <property type="evidence" value="ECO:0007669"/>
    <property type="project" value="UniProtKB-KW"/>
</dbReference>
<keyword evidence="2" id="KW-0067">ATP-binding</keyword>
<gene>
    <name evidence="2" type="ORF">ACFSJ0_05920</name>
</gene>
<dbReference type="EMBL" id="JBHUCM010000005">
    <property type="protein sequence ID" value="MFD1536560.1"/>
    <property type="molecule type" value="Genomic_DNA"/>
</dbReference>